<feature type="region of interest" description="Disordered" evidence="1">
    <location>
        <begin position="625"/>
        <end position="679"/>
    </location>
</feature>
<feature type="region of interest" description="Disordered" evidence="1">
    <location>
        <begin position="281"/>
        <end position="319"/>
    </location>
</feature>
<dbReference type="InterPro" id="IPR026947">
    <property type="entry name" value="UBN_middle_dom"/>
</dbReference>
<gene>
    <name evidence="3" type="ORF">CUNI_LOCUS16503</name>
</gene>
<evidence type="ECO:0000256" key="1">
    <source>
        <dbReference type="SAM" id="MobiDB-lite"/>
    </source>
</evidence>
<name>A0A8S3ZTS9_9EUPU</name>
<feature type="non-terminal residue" evidence="3">
    <location>
        <position position="977"/>
    </location>
</feature>
<comment type="caution">
    <text evidence="3">The sequence shown here is derived from an EMBL/GenBank/DDBJ whole genome shotgun (WGS) entry which is preliminary data.</text>
</comment>
<dbReference type="Proteomes" id="UP000678393">
    <property type="component" value="Unassembled WGS sequence"/>
</dbReference>
<sequence>NVLDSDAEDEIGPALAKKFNSLKRKKKLAGKQLETKVKVSGGKEVEELVILKKQKLIKSAGDSVLQKDKTDSPVIMPPAASSNAVIINTVAVTAVTTTVTAPSRTITASVTGGGDDAGSEMLREDQLKSIEDIFNIVLNENINEDSCSKSGEEGKGENQLVERNTQLPAQLPPYLLEAIENMKREAKESKEKKFFSAYINKLLLDIELGSHRLPWGSKTAIYNHLSEHLPCGKYTLQRRAKKLRESQEEDQLKGPIRTLKEAIMKVMPALQEQHEMDVQKAKVEAEAKEDPADVAKEEVSTESEGEEKADTKKKPRGPRRKFFWNSEIRTLLLGIIATKVKHYSTFKSRSQTAEEYLRAYLDSEIKPLWPAGWMQTRTLFKESRKAHEEFTKGGQQQGKQRKAITSLDSAPTNAEITHSQMLKKAAVDLATIKTETTNLQISKSEGVIEVSSILNGGRNKKDTVVINLPNSMGSLPQTFHSSILYSSVSDAGNLTTNSAKAYITLPHTVGISASSTSWGMQSPCLTSTTSSVKVVASAAFAETAKVSPAAGNELESMNPAFSYGSSDSKMAASAASTSSIISSYSEGLGDLNNNGSAKLTPLPPPPQSEQPARIIYKQLNSQQQKMSALGQKFSPDMPTSKISQPTQSSGVPTTAESLQQKADSRLSHHGTVKNSNSSWTTVTSVVPSGQSLNPVSVNLVTNTSALKHSVSLVSVQENQMLLSQSQQQKLLQSAKSSLNVVKKQNLLGSGLSSSSMVSLAPGSETFNKPSILPVKAAGTVFKEDSINSKLVQYLSEQKKSGQPNQQLKSGVVIATSSSAPVLNPHHQHLKTGIVIGTGTLPLFKPHTAADFAGWTSSKSKNIKQPVPFGKTTLSAQTFTSTARPSPAPSLSNKSDLFNNSSSMPLSRTDTPSPQMSPVSPAEVTALSLYEQIKTQVQNQEAIEGQALKNLAMARKLVGASEADIFGQDGGAKSSQEA</sequence>
<dbReference type="EMBL" id="CAJHNH020004368">
    <property type="protein sequence ID" value="CAG5130945.1"/>
    <property type="molecule type" value="Genomic_DNA"/>
</dbReference>
<feature type="compositionally biased region" description="Basic and acidic residues" evidence="1">
    <location>
        <begin position="281"/>
        <end position="299"/>
    </location>
</feature>
<accession>A0A8S3ZTS9</accession>
<keyword evidence="4" id="KW-1185">Reference proteome</keyword>
<reference evidence="3" key="1">
    <citation type="submission" date="2021-04" db="EMBL/GenBank/DDBJ databases">
        <authorList>
            <consortium name="Molecular Ecology Group"/>
        </authorList>
    </citation>
    <scope>NUCLEOTIDE SEQUENCE</scope>
</reference>
<feature type="domain" description="Ubinuclein middle" evidence="2">
    <location>
        <begin position="167"/>
        <end position="381"/>
    </location>
</feature>
<dbReference type="Pfam" id="PF14075">
    <property type="entry name" value="UBN_AB"/>
    <property type="match status" value="1"/>
</dbReference>
<evidence type="ECO:0000313" key="4">
    <source>
        <dbReference type="Proteomes" id="UP000678393"/>
    </source>
</evidence>
<dbReference type="PANTHER" id="PTHR21669:SF28">
    <property type="entry name" value="YEMANUCLEIN"/>
    <property type="match status" value="1"/>
</dbReference>
<protein>
    <recommendedName>
        <fullName evidence="2">Ubinuclein middle domain-containing protein</fullName>
    </recommendedName>
</protein>
<evidence type="ECO:0000313" key="3">
    <source>
        <dbReference type="EMBL" id="CAG5130945.1"/>
    </source>
</evidence>
<feature type="compositionally biased region" description="Polar residues" evidence="1">
    <location>
        <begin position="640"/>
        <end position="661"/>
    </location>
</feature>
<organism evidence="3 4">
    <name type="scientific">Candidula unifasciata</name>
    <dbReference type="NCBI Taxonomy" id="100452"/>
    <lineage>
        <taxon>Eukaryota</taxon>
        <taxon>Metazoa</taxon>
        <taxon>Spiralia</taxon>
        <taxon>Lophotrochozoa</taxon>
        <taxon>Mollusca</taxon>
        <taxon>Gastropoda</taxon>
        <taxon>Heterobranchia</taxon>
        <taxon>Euthyneura</taxon>
        <taxon>Panpulmonata</taxon>
        <taxon>Eupulmonata</taxon>
        <taxon>Stylommatophora</taxon>
        <taxon>Helicina</taxon>
        <taxon>Helicoidea</taxon>
        <taxon>Geomitridae</taxon>
        <taxon>Candidula</taxon>
    </lineage>
</organism>
<feature type="region of interest" description="Disordered" evidence="1">
    <location>
        <begin position="877"/>
        <end position="918"/>
    </location>
</feature>
<evidence type="ECO:0000259" key="2">
    <source>
        <dbReference type="Pfam" id="PF14075"/>
    </source>
</evidence>
<proteinExistence type="predicted"/>
<dbReference type="AlphaFoldDB" id="A0A8S3ZTS9"/>
<dbReference type="PANTHER" id="PTHR21669">
    <property type="entry name" value="CAPZ-INTERACTING PROTEIN AND RELATED PROTEINS"/>
    <property type="match status" value="1"/>
</dbReference>
<feature type="compositionally biased region" description="Polar residues" evidence="1">
    <location>
        <begin position="877"/>
        <end position="917"/>
    </location>
</feature>
<dbReference type="GO" id="GO:0006325">
    <property type="term" value="P:chromatin organization"/>
    <property type="evidence" value="ECO:0007669"/>
    <property type="project" value="TreeGrafter"/>
</dbReference>
<dbReference type="OrthoDB" id="68076at2759"/>
<dbReference type="GO" id="GO:0005634">
    <property type="term" value="C:nucleus"/>
    <property type="evidence" value="ECO:0007669"/>
    <property type="project" value="TreeGrafter"/>
</dbReference>